<evidence type="ECO:0000313" key="9">
    <source>
        <dbReference type="Proteomes" id="UP000193642"/>
    </source>
</evidence>
<keyword evidence="3" id="KW-0240">DNA-directed RNA polymerase</keyword>
<dbReference type="GO" id="GO:0005736">
    <property type="term" value="C:RNA polymerase I complex"/>
    <property type="evidence" value="ECO:0007669"/>
    <property type="project" value="EnsemblFungi"/>
</dbReference>
<dbReference type="SUPFAM" id="SSF55257">
    <property type="entry name" value="RBP11-like subunits of RNA polymerase"/>
    <property type="match status" value="1"/>
</dbReference>
<dbReference type="STRING" id="329046.A0A1Y2C8B6"/>
<comment type="subcellular location">
    <subcellularLocation>
        <location evidence="1">Nucleus</location>
    </subcellularLocation>
</comment>
<dbReference type="EMBL" id="MCGO01000028">
    <property type="protein sequence ID" value="ORY42555.1"/>
    <property type="molecule type" value="Genomic_DNA"/>
</dbReference>
<dbReference type="HAMAP" id="MF_00261">
    <property type="entry name" value="RNApol_arch_Rpo11"/>
    <property type="match status" value="1"/>
</dbReference>
<name>A0A1Y2C8B6_9FUNG</name>
<dbReference type="InterPro" id="IPR033898">
    <property type="entry name" value="RNAP_AC19"/>
</dbReference>
<dbReference type="AlphaFoldDB" id="A0A1Y2C8B6"/>
<evidence type="ECO:0000259" key="7">
    <source>
        <dbReference type="Pfam" id="PF13656"/>
    </source>
</evidence>
<dbReference type="PANTHER" id="PTHR13946">
    <property type="entry name" value="DNA-DIRECTED RNA POLYMERASE I,II,III"/>
    <property type="match status" value="1"/>
</dbReference>
<dbReference type="GO" id="GO:0046983">
    <property type="term" value="F:protein dimerization activity"/>
    <property type="evidence" value="ECO:0007669"/>
    <property type="project" value="InterPro"/>
</dbReference>
<dbReference type="GO" id="GO:0006362">
    <property type="term" value="P:transcription elongation by RNA polymerase I"/>
    <property type="evidence" value="ECO:0007669"/>
    <property type="project" value="EnsemblFungi"/>
</dbReference>
<dbReference type="PROSITE" id="PS01154">
    <property type="entry name" value="RNA_POL_L_13KD"/>
    <property type="match status" value="1"/>
</dbReference>
<dbReference type="GO" id="GO:0006386">
    <property type="term" value="P:termination of RNA polymerase III transcription"/>
    <property type="evidence" value="ECO:0007669"/>
    <property type="project" value="EnsemblFungi"/>
</dbReference>
<dbReference type="InterPro" id="IPR009025">
    <property type="entry name" value="RBP11-like_dimer"/>
</dbReference>
<evidence type="ECO:0000256" key="6">
    <source>
        <dbReference type="ARBA" id="ARBA00025751"/>
    </source>
</evidence>
<accession>A0A1Y2C8B6</accession>
<evidence type="ECO:0000256" key="4">
    <source>
        <dbReference type="ARBA" id="ARBA00023163"/>
    </source>
</evidence>
<dbReference type="PANTHER" id="PTHR13946:SF28">
    <property type="entry name" value="DNA-DIRECTED RNA POLYMERASES I AND III SUBUNIT RPAC2"/>
    <property type="match status" value="1"/>
</dbReference>
<dbReference type="Gene3D" id="3.30.1360.10">
    <property type="entry name" value="RNA polymerase, RBP11-like subunit"/>
    <property type="match status" value="1"/>
</dbReference>
<dbReference type="GO" id="GO:0006363">
    <property type="term" value="P:termination of RNA polymerase I transcription"/>
    <property type="evidence" value="ECO:0007669"/>
    <property type="project" value="EnsemblFungi"/>
</dbReference>
<evidence type="ECO:0000256" key="2">
    <source>
        <dbReference type="ARBA" id="ARBA00022079"/>
    </source>
</evidence>
<sequence length="87" mass="9666">SVTFVLKDEDHTLGNSLRYLLMKNPSVSFCGYSLPHPSEYKVNLRIQTDGSITAVQALHKALDDLTQLCEHVQSSFVEKVRNSVASS</sequence>
<evidence type="ECO:0000256" key="3">
    <source>
        <dbReference type="ARBA" id="ARBA00022478"/>
    </source>
</evidence>
<dbReference type="GO" id="GO:0003899">
    <property type="term" value="F:DNA-directed RNA polymerase activity"/>
    <property type="evidence" value="ECO:0007669"/>
    <property type="project" value="EnsemblFungi"/>
</dbReference>
<organism evidence="8 9">
    <name type="scientific">Rhizoclosmatium globosum</name>
    <dbReference type="NCBI Taxonomy" id="329046"/>
    <lineage>
        <taxon>Eukaryota</taxon>
        <taxon>Fungi</taxon>
        <taxon>Fungi incertae sedis</taxon>
        <taxon>Chytridiomycota</taxon>
        <taxon>Chytridiomycota incertae sedis</taxon>
        <taxon>Chytridiomycetes</taxon>
        <taxon>Chytridiales</taxon>
        <taxon>Chytriomycetaceae</taxon>
        <taxon>Rhizoclosmatium</taxon>
    </lineage>
</organism>
<dbReference type="FunFam" id="3.30.1360.10:FF:000006">
    <property type="entry name" value="DNA-directed RNA polymerases I and III subunit RPAC2"/>
    <property type="match status" value="1"/>
</dbReference>
<dbReference type="GO" id="GO:0005666">
    <property type="term" value="C:RNA polymerase III complex"/>
    <property type="evidence" value="ECO:0007669"/>
    <property type="project" value="EnsemblFungi"/>
</dbReference>
<evidence type="ECO:0000313" key="8">
    <source>
        <dbReference type="EMBL" id="ORY42555.1"/>
    </source>
</evidence>
<feature type="domain" description="DNA-directed RNA polymerase RBP11-like dimerisation" evidence="7">
    <location>
        <begin position="2"/>
        <end position="74"/>
    </location>
</feature>
<dbReference type="GO" id="GO:0003677">
    <property type="term" value="F:DNA binding"/>
    <property type="evidence" value="ECO:0007669"/>
    <property type="project" value="InterPro"/>
</dbReference>
<dbReference type="InterPro" id="IPR036603">
    <property type="entry name" value="RBP11-like"/>
</dbReference>
<keyword evidence="5" id="KW-0539">Nucleus</keyword>
<dbReference type="InterPro" id="IPR022905">
    <property type="entry name" value="Rpo11-like"/>
</dbReference>
<feature type="non-terminal residue" evidence="8">
    <location>
        <position position="1"/>
    </location>
</feature>
<comment type="similarity">
    <text evidence="6">Belongs to the archaeal Rpo11/eukaryotic RPB11/RPC19 RNA polymerase subunit family.</text>
</comment>
<dbReference type="GO" id="GO:0006384">
    <property type="term" value="P:transcription initiation at RNA polymerase III promoter"/>
    <property type="evidence" value="ECO:0007669"/>
    <property type="project" value="EnsemblFungi"/>
</dbReference>
<dbReference type="CDD" id="cd07029">
    <property type="entry name" value="RNAP_I_III_AC19"/>
    <property type="match status" value="1"/>
</dbReference>
<dbReference type="InterPro" id="IPR008193">
    <property type="entry name" value="RNA_pol_Rpb11_13-16kDa_CS"/>
</dbReference>
<proteinExistence type="inferred from homology"/>
<keyword evidence="9" id="KW-1185">Reference proteome</keyword>
<evidence type="ECO:0000256" key="5">
    <source>
        <dbReference type="ARBA" id="ARBA00023242"/>
    </source>
</evidence>
<protein>
    <recommendedName>
        <fullName evidence="2">DNA-directed RNA polymerases I and III subunit RPAC2</fullName>
    </recommendedName>
</protein>
<evidence type="ECO:0000256" key="1">
    <source>
        <dbReference type="ARBA" id="ARBA00004123"/>
    </source>
</evidence>
<keyword evidence="4" id="KW-0804">Transcription</keyword>
<dbReference type="Pfam" id="PF13656">
    <property type="entry name" value="RNA_pol_L_2"/>
    <property type="match status" value="1"/>
</dbReference>
<dbReference type="GO" id="GO:0006361">
    <property type="term" value="P:transcription initiation at RNA polymerase I promoter"/>
    <property type="evidence" value="ECO:0007669"/>
    <property type="project" value="EnsemblFungi"/>
</dbReference>
<comment type="caution">
    <text evidence="8">The sequence shown here is derived from an EMBL/GenBank/DDBJ whole genome shotgun (WGS) entry which is preliminary data.</text>
</comment>
<dbReference type="GO" id="GO:0042797">
    <property type="term" value="P:tRNA transcription by RNA polymerase III"/>
    <property type="evidence" value="ECO:0007669"/>
    <property type="project" value="EnsemblFungi"/>
</dbReference>
<gene>
    <name evidence="8" type="ORF">BCR33DRAFT_660720</name>
</gene>
<dbReference type="Proteomes" id="UP000193642">
    <property type="component" value="Unassembled WGS sequence"/>
</dbReference>
<dbReference type="OrthoDB" id="510325at2759"/>
<dbReference type="GO" id="GO:0055029">
    <property type="term" value="C:nuclear DNA-directed RNA polymerase complex"/>
    <property type="evidence" value="ECO:0007669"/>
    <property type="project" value="UniProtKB-ARBA"/>
</dbReference>
<reference evidence="8 9" key="1">
    <citation type="submission" date="2016-07" db="EMBL/GenBank/DDBJ databases">
        <title>Pervasive Adenine N6-methylation of Active Genes in Fungi.</title>
        <authorList>
            <consortium name="DOE Joint Genome Institute"/>
            <person name="Mondo S.J."/>
            <person name="Dannebaum R.O."/>
            <person name="Kuo R.C."/>
            <person name="Labutti K."/>
            <person name="Haridas S."/>
            <person name="Kuo A."/>
            <person name="Salamov A."/>
            <person name="Ahrendt S.R."/>
            <person name="Lipzen A."/>
            <person name="Sullivan W."/>
            <person name="Andreopoulos W.B."/>
            <person name="Clum A."/>
            <person name="Lindquist E."/>
            <person name="Daum C."/>
            <person name="Ramamoorthy G.K."/>
            <person name="Gryganskyi A."/>
            <person name="Culley D."/>
            <person name="Magnuson J.K."/>
            <person name="James T.Y."/>
            <person name="O'Malley M.A."/>
            <person name="Stajich J.E."/>
            <person name="Spatafora J.W."/>
            <person name="Visel A."/>
            <person name="Grigoriev I.V."/>
        </authorList>
    </citation>
    <scope>NUCLEOTIDE SEQUENCE [LARGE SCALE GENOMIC DNA]</scope>
    <source>
        <strain evidence="8 9">JEL800</strain>
    </source>
</reference>